<comment type="caution">
    <text evidence="3">The sequence shown here is derived from an EMBL/GenBank/DDBJ whole genome shotgun (WGS) entry which is preliminary data.</text>
</comment>
<feature type="signal peptide" evidence="1">
    <location>
        <begin position="1"/>
        <end position="24"/>
    </location>
</feature>
<name>A0A855X241_9BACT</name>
<feature type="chain" id="PRO_5032472643" description="LTD domain-containing protein" evidence="1">
    <location>
        <begin position="25"/>
        <end position="545"/>
    </location>
</feature>
<dbReference type="EMBL" id="PQAP01000048">
    <property type="protein sequence ID" value="PWB73793.1"/>
    <property type="molecule type" value="Genomic_DNA"/>
</dbReference>
<dbReference type="Gene3D" id="2.60.40.4070">
    <property type="match status" value="1"/>
</dbReference>
<dbReference type="AlphaFoldDB" id="A0A855X241"/>
<dbReference type="Proteomes" id="UP000250918">
    <property type="component" value="Unassembled WGS sequence"/>
</dbReference>
<protein>
    <recommendedName>
        <fullName evidence="2">LTD domain-containing protein</fullName>
    </recommendedName>
</protein>
<organism evidence="3 4">
    <name type="scientific">candidate division GN15 bacterium</name>
    <dbReference type="NCBI Taxonomy" id="2072418"/>
    <lineage>
        <taxon>Bacteria</taxon>
        <taxon>candidate division GN15</taxon>
    </lineage>
</organism>
<accession>A0A855X241</accession>
<dbReference type="InterPro" id="IPR001322">
    <property type="entry name" value="Lamin_tail_dom"/>
</dbReference>
<evidence type="ECO:0000259" key="2">
    <source>
        <dbReference type="Pfam" id="PF00932"/>
    </source>
</evidence>
<evidence type="ECO:0000256" key="1">
    <source>
        <dbReference type="SAM" id="SignalP"/>
    </source>
</evidence>
<evidence type="ECO:0000313" key="3">
    <source>
        <dbReference type="EMBL" id="PWB73793.1"/>
    </source>
</evidence>
<keyword evidence="1" id="KW-0732">Signal</keyword>
<feature type="domain" description="LTD" evidence="2">
    <location>
        <begin position="295"/>
        <end position="405"/>
    </location>
</feature>
<evidence type="ECO:0000313" key="4">
    <source>
        <dbReference type="Proteomes" id="UP000250918"/>
    </source>
</evidence>
<gene>
    <name evidence="3" type="ORF">C3F09_04840</name>
</gene>
<proteinExistence type="predicted"/>
<dbReference type="Pfam" id="PF13585">
    <property type="entry name" value="CHU_C"/>
    <property type="match status" value="1"/>
</dbReference>
<reference evidence="3 4" key="1">
    <citation type="journal article" date="2018" name="ISME J.">
        <title>A methanotrophic archaeon couples anaerobic oxidation of methane to Fe(III) reduction.</title>
        <authorList>
            <person name="Cai C."/>
            <person name="Leu A.O."/>
            <person name="Xie G.J."/>
            <person name="Guo J."/>
            <person name="Feng Y."/>
            <person name="Zhao J.X."/>
            <person name="Tyson G.W."/>
            <person name="Yuan Z."/>
            <person name="Hu S."/>
        </authorList>
    </citation>
    <scope>NUCLEOTIDE SEQUENCE [LARGE SCALE GENOMIC DNA]</scope>
    <source>
        <strain evidence="3">FeB_12</strain>
    </source>
</reference>
<dbReference type="Pfam" id="PF00932">
    <property type="entry name" value="LTD"/>
    <property type="match status" value="1"/>
</dbReference>
<sequence length="545" mass="58955">MVIRPARLVALFAVLAALGGDVRAAVEVNEVLANEPNSQTTLEWVELYNSGENSANLGLCQLTVGGSSVPLSGSMDPGSYLIICRQLFGSGSTPGFETVWGNNSGVWGDTSTESYPQPMVASFSLNNGAGSVTLIQAGVDTSTISWSEAGKDGYSWERVQPGLNEIKQSVDYSGSTPGFVNSVTPLQNDLSIDNVAVARISSGAEIDLTITNMGINSGVDRKLLICAMNPVMPDSIGEILDSLTLPVLYSGFSTDIVRPVAISGVYRYLIATLDADDRVRNNRKPFVAPGVNFPPLILSELMTKPQLPLTSEWIELYNPLTIAFLYQGWQLADLSDTVSISASQFIVDAGYYAVLVEDSNAFRQFYPEFQGPVIQPARWLTLNNDGDVIRLIDPYGIEADSFSYTKSYDSNYTWARVPGGKTGEWGRSVVSGGTPGGVNDVIIEPNDQRVSLTISPHVFSPDGDGYQDVTVITLEAPQASNYTLKIYDRDGRVVRTLAGSAELVRRTYEWDGRDDSGRRLPIGIYICYLEAAGVESVKKSVVIAR</sequence>